<comment type="caution">
    <text evidence="1">The sequence shown here is derived from an EMBL/GenBank/DDBJ whole genome shotgun (WGS) entry which is preliminary data.</text>
</comment>
<evidence type="ECO:0000313" key="1">
    <source>
        <dbReference type="EMBL" id="GMR40607.1"/>
    </source>
</evidence>
<protein>
    <submittedName>
        <fullName evidence="1">Uncharacterized protein</fullName>
    </submittedName>
</protein>
<sequence length="218" mass="23381">AACGPSRCPAFVRGPAMDAGDVEPLTVKGNGKNCATATCPKEGSKLVAMKADGTVETEINIGSLECAATTKWTDGQNSYDHVMCKQPACPGNCIGDPFETKALKSNKEPTLLHKAHRDGCTYSCLDEESLFTDFYNPLSIPSAECTSDGKFNISVEGIHQFSDDKIGCWKCDLQDGHELLASSIVKPVVHKCIASCPPGYYLQYTLPDIPILPNRASC</sequence>
<organism evidence="1 2">
    <name type="scientific">Pristionchus mayeri</name>
    <dbReference type="NCBI Taxonomy" id="1317129"/>
    <lineage>
        <taxon>Eukaryota</taxon>
        <taxon>Metazoa</taxon>
        <taxon>Ecdysozoa</taxon>
        <taxon>Nematoda</taxon>
        <taxon>Chromadorea</taxon>
        <taxon>Rhabditida</taxon>
        <taxon>Rhabditina</taxon>
        <taxon>Diplogasteromorpha</taxon>
        <taxon>Diplogasteroidea</taxon>
        <taxon>Neodiplogasteridae</taxon>
        <taxon>Pristionchus</taxon>
    </lineage>
</organism>
<proteinExistence type="predicted"/>
<accession>A0AAN5CEG3</accession>
<gene>
    <name evidence="1" type="ORF">PMAYCL1PPCAC_10802</name>
</gene>
<name>A0AAN5CEG3_9BILA</name>
<feature type="non-terminal residue" evidence="1">
    <location>
        <position position="1"/>
    </location>
</feature>
<dbReference type="Proteomes" id="UP001328107">
    <property type="component" value="Unassembled WGS sequence"/>
</dbReference>
<keyword evidence="2" id="KW-1185">Reference proteome</keyword>
<dbReference type="EMBL" id="BTRK01000003">
    <property type="protein sequence ID" value="GMR40607.1"/>
    <property type="molecule type" value="Genomic_DNA"/>
</dbReference>
<reference evidence="2" key="1">
    <citation type="submission" date="2022-10" db="EMBL/GenBank/DDBJ databases">
        <title>Genome assembly of Pristionchus species.</title>
        <authorList>
            <person name="Yoshida K."/>
            <person name="Sommer R.J."/>
        </authorList>
    </citation>
    <scope>NUCLEOTIDE SEQUENCE [LARGE SCALE GENOMIC DNA]</scope>
    <source>
        <strain evidence="2">RS5460</strain>
    </source>
</reference>
<evidence type="ECO:0000313" key="2">
    <source>
        <dbReference type="Proteomes" id="UP001328107"/>
    </source>
</evidence>
<dbReference type="AlphaFoldDB" id="A0AAN5CEG3"/>